<keyword evidence="1" id="KW-0472">Membrane</keyword>
<name>A0ABQ9E2P5_TEGGR</name>
<evidence type="ECO:0000313" key="3">
    <source>
        <dbReference type="Proteomes" id="UP001217089"/>
    </source>
</evidence>
<accession>A0ABQ9E2P5</accession>
<feature type="transmembrane region" description="Helical" evidence="1">
    <location>
        <begin position="201"/>
        <end position="223"/>
    </location>
</feature>
<evidence type="ECO:0000313" key="2">
    <source>
        <dbReference type="EMBL" id="KAJ8299734.1"/>
    </source>
</evidence>
<dbReference type="Proteomes" id="UP001217089">
    <property type="component" value="Unassembled WGS sequence"/>
</dbReference>
<keyword evidence="1" id="KW-1133">Transmembrane helix</keyword>
<keyword evidence="3" id="KW-1185">Reference proteome</keyword>
<sequence length="245" mass="28652">MEVFFSQMRSVGLKDVDFTFYLYQVWTDPRLRWGNGTDHEYYVVSHSENTIFYRLGDRDKGWTRRFIRGCFITNSCEHDLHDGSCGAVHKYKEDNYSNQAVNILKSEKTTSVYFSDSYENNDVRLNWFYKPIEFADDFEGHSIQMVLYKTKNCTLDRSSVIINSCLEMRMLLSESQTGDISSTCDDNGGSRAPALVSALDIWFAVLLTYVTLVMVEFAVVHSIDRYQNKLKLQRQEKEKDSWYQL</sequence>
<organism evidence="2 3">
    <name type="scientific">Tegillarca granosa</name>
    <name type="common">Malaysian cockle</name>
    <name type="synonym">Anadara granosa</name>
    <dbReference type="NCBI Taxonomy" id="220873"/>
    <lineage>
        <taxon>Eukaryota</taxon>
        <taxon>Metazoa</taxon>
        <taxon>Spiralia</taxon>
        <taxon>Lophotrochozoa</taxon>
        <taxon>Mollusca</taxon>
        <taxon>Bivalvia</taxon>
        <taxon>Autobranchia</taxon>
        <taxon>Pteriomorphia</taxon>
        <taxon>Arcoida</taxon>
        <taxon>Arcoidea</taxon>
        <taxon>Arcidae</taxon>
        <taxon>Tegillarca</taxon>
    </lineage>
</organism>
<reference evidence="2 3" key="1">
    <citation type="submission" date="2022-12" db="EMBL/GenBank/DDBJ databases">
        <title>Chromosome-level genome of Tegillarca granosa.</title>
        <authorList>
            <person name="Kim J."/>
        </authorList>
    </citation>
    <scope>NUCLEOTIDE SEQUENCE [LARGE SCALE GENOMIC DNA]</scope>
    <source>
        <strain evidence="2">Teg-2019</strain>
        <tissue evidence="2">Adductor muscle</tissue>
    </source>
</reference>
<comment type="caution">
    <text evidence="2">The sequence shown here is derived from an EMBL/GenBank/DDBJ whole genome shotgun (WGS) entry which is preliminary data.</text>
</comment>
<keyword evidence="1" id="KW-0812">Transmembrane</keyword>
<dbReference type="InterPro" id="IPR038050">
    <property type="entry name" value="Neuro_actylchol_rec"/>
</dbReference>
<evidence type="ECO:0000256" key="1">
    <source>
        <dbReference type="SAM" id="Phobius"/>
    </source>
</evidence>
<dbReference type="Gene3D" id="1.20.58.390">
    <property type="entry name" value="Neurotransmitter-gated ion-channel transmembrane domain"/>
    <property type="match status" value="1"/>
</dbReference>
<protein>
    <submittedName>
        <fullName evidence="2">Uncharacterized protein</fullName>
    </submittedName>
</protein>
<proteinExistence type="predicted"/>
<gene>
    <name evidence="2" type="ORF">KUTeg_023794</name>
</gene>
<dbReference type="EMBL" id="JARBDR010000921">
    <property type="protein sequence ID" value="KAJ8299734.1"/>
    <property type="molecule type" value="Genomic_DNA"/>
</dbReference>